<dbReference type="SUPFAM" id="SSF53383">
    <property type="entry name" value="PLP-dependent transferases"/>
    <property type="match status" value="1"/>
</dbReference>
<feature type="modified residue" description="N6-(pyridoxal phosphate)lysine" evidence="5">
    <location>
        <position position="252"/>
    </location>
</feature>
<dbReference type="EMBL" id="CP013118">
    <property type="protein sequence ID" value="ALO16372.1"/>
    <property type="molecule type" value="Genomic_DNA"/>
</dbReference>
<dbReference type="GO" id="GO:0042802">
    <property type="term" value="F:identical protein binding"/>
    <property type="evidence" value="ECO:0007669"/>
    <property type="project" value="TreeGrafter"/>
</dbReference>
<comment type="subunit">
    <text evidence="5">Homodimer.</text>
</comment>
<reference evidence="6 7" key="1">
    <citation type="submission" date="2015-11" db="EMBL/GenBank/DDBJ databases">
        <title>Description and complete genome sequence of a novel strain predominating in hypersaline microbial mats and representing a new family of the Bacteriodetes phylum.</title>
        <authorList>
            <person name="Spring S."/>
            <person name="Bunk B."/>
            <person name="Sproer C."/>
            <person name="Klenk H.-P."/>
        </authorList>
    </citation>
    <scope>NUCLEOTIDE SEQUENCE [LARGE SCALE GENOMIC DNA]</scope>
    <source>
        <strain evidence="6 7">L21-Spi-D4</strain>
    </source>
</reference>
<dbReference type="PROSITE" id="PS00600">
    <property type="entry name" value="AA_TRANSFER_CLASS_3"/>
    <property type="match status" value="1"/>
</dbReference>
<protein>
    <recommendedName>
        <fullName evidence="5">Acetylornithine aminotransferase</fullName>
        <shortName evidence="5">ACOAT</shortName>
        <ecNumber evidence="5">2.6.1.11</ecNumber>
    </recommendedName>
</protein>
<feature type="binding site" evidence="5">
    <location>
        <begin position="223"/>
        <end position="226"/>
    </location>
    <ligand>
        <name>pyridoxal 5'-phosphate</name>
        <dbReference type="ChEBI" id="CHEBI:597326"/>
    </ligand>
</feature>
<feature type="binding site" evidence="5">
    <location>
        <position position="142"/>
    </location>
    <ligand>
        <name>N(2)-acetyl-L-ornithine</name>
        <dbReference type="ChEBI" id="CHEBI:57805"/>
    </ligand>
</feature>
<evidence type="ECO:0000313" key="7">
    <source>
        <dbReference type="Proteomes" id="UP000064893"/>
    </source>
</evidence>
<comment type="subcellular location">
    <subcellularLocation>
        <location evidence="5">Cytoplasm</location>
    </subcellularLocation>
</comment>
<dbReference type="PATRIC" id="fig|1307839.3.peg.2886"/>
<comment type="miscellaneous">
    <text evidence="5">May also have succinyldiaminopimelate aminotransferase activity, thus carrying out the corresponding step in lysine biosynthesis.</text>
</comment>
<dbReference type="Gene3D" id="3.40.640.10">
    <property type="entry name" value="Type I PLP-dependent aspartate aminotransferase-like (Major domain)"/>
    <property type="match status" value="1"/>
</dbReference>
<feature type="binding site" evidence="5">
    <location>
        <begin position="108"/>
        <end position="109"/>
    </location>
    <ligand>
        <name>pyridoxal 5'-phosphate</name>
        <dbReference type="ChEBI" id="CHEBI:597326"/>
    </ligand>
</feature>
<dbReference type="GO" id="GO:0005737">
    <property type="term" value="C:cytoplasm"/>
    <property type="evidence" value="ECO:0007669"/>
    <property type="project" value="UniProtKB-SubCell"/>
</dbReference>
<dbReference type="PANTHER" id="PTHR11986">
    <property type="entry name" value="AMINOTRANSFERASE CLASS III"/>
    <property type="match status" value="1"/>
</dbReference>
<dbReference type="Gene3D" id="3.90.1150.10">
    <property type="entry name" value="Aspartate Aminotransferase, domain 1"/>
    <property type="match status" value="1"/>
</dbReference>
<comment type="catalytic activity">
    <reaction evidence="5">
        <text>N(2)-acetyl-L-ornithine + 2-oxoglutarate = N-acetyl-L-glutamate 5-semialdehyde + L-glutamate</text>
        <dbReference type="Rhea" id="RHEA:18049"/>
        <dbReference type="ChEBI" id="CHEBI:16810"/>
        <dbReference type="ChEBI" id="CHEBI:29123"/>
        <dbReference type="ChEBI" id="CHEBI:29985"/>
        <dbReference type="ChEBI" id="CHEBI:57805"/>
        <dbReference type="EC" id="2.6.1.11"/>
    </reaction>
</comment>
<keyword evidence="3 5" id="KW-0808">Transferase</keyword>
<dbReference type="InterPro" id="IPR005814">
    <property type="entry name" value="Aminotrans_3"/>
</dbReference>
<dbReference type="Pfam" id="PF00202">
    <property type="entry name" value="Aminotran_3"/>
    <property type="match status" value="1"/>
</dbReference>
<dbReference type="InterPro" id="IPR050103">
    <property type="entry name" value="Class-III_PLP-dep_AT"/>
</dbReference>
<dbReference type="PANTHER" id="PTHR11986:SF79">
    <property type="entry name" value="ACETYLORNITHINE AMINOTRANSFERASE, MITOCHONDRIAL"/>
    <property type="match status" value="1"/>
</dbReference>
<dbReference type="GO" id="GO:0006526">
    <property type="term" value="P:L-arginine biosynthetic process"/>
    <property type="evidence" value="ECO:0007669"/>
    <property type="project" value="UniProtKB-UniRule"/>
</dbReference>
<comment type="pathway">
    <text evidence="5">Amino-acid biosynthesis; L-arginine biosynthesis; N(2)-acetyl-L-ornithine from L-glutamate: step 4/4.</text>
</comment>
<dbReference type="Proteomes" id="UP000064893">
    <property type="component" value="Chromosome"/>
</dbReference>
<feature type="binding site" evidence="5">
    <location>
        <position position="280"/>
    </location>
    <ligand>
        <name>N(2)-acetyl-L-ornithine</name>
        <dbReference type="ChEBI" id="CHEBI:57805"/>
    </ligand>
</feature>
<dbReference type="InterPro" id="IPR015422">
    <property type="entry name" value="PyrdxlP-dep_Trfase_small"/>
</dbReference>
<dbReference type="InterPro" id="IPR015421">
    <property type="entry name" value="PyrdxlP-dep_Trfase_major"/>
</dbReference>
<comment type="cofactor">
    <cofactor evidence="5">
        <name>pyridoxal 5'-phosphate</name>
        <dbReference type="ChEBI" id="CHEBI:597326"/>
    </cofactor>
    <text evidence="5">Binds 1 pyridoxal phosphate per subunit.</text>
</comment>
<keyword evidence="4 5" id="KW-0663">Pyridoxal phosphate</keyword>
<keyword evidence="5" id="KW-0963">Cytoplasm</keyword>
<dbReference type="GO" id="GO:0030170">
    <property type="term" value="F:pyridoxal phosphate binding"/>
    <property type="evidence" value="ECO:0007669"/>
    <property type="project" value="InterPro"/>
</dbReference>
<comment type="similarity">
    <text evidence="5">Belongs to the class-III pyridoxal-phosphate-dependent aminotransferase family. ArgD subfamily.</text>
</comment>
<dbReference type="FunFam" id="3.40.640.10:FF:000004">
    <property type="entry name" value="Acetylornithine aminotransferase"/>
    <property type="match status" value="1"/>
</dbReference>
<dbReference type="UniPathway" id="UPA00068">
    <property type="reaction ID" value="UER00109"/>
</dbReference>
<keyword evidence="5" id="KW-0055">Arginine biosynthesis</keyword>
<evidence type="ECO:0000256" key="2">
    <source>
        <dbReference type="ARBA" id="ARBA00022605"/>
    </source>
</evidence>
<keyword evidence="1 5" id="KW-0032">Aminotransferase</keyword>
<dbReference type="InterPro" id="IPR015424">
    <property type="entry name" value="PyrdxlP-dep_Trfase"/>
</dbReference>
<dbReference type="NCBIfam" id="TIGR00707">
    <property type="entry name" value="argD"/>
    <property type="match status" value="1"/>
</dbReference>
<dbReference type="OrthoDB" id="9801052at2"/>
<dbReference type="KEGG" id="blq:L21SP5_02749"/>
<sequence length="397" mass="43486">MTTKTNQFYHELDQQHYLQTFKRYPVTLERGQGARVWDVEDNEYIDALGGIAVNSLGHNHPALVKAIQEQASKLIHISNFYLSEPQVKLSEKLTTLSGLDRVFFSNSGAESVEGAIKIARKYAHSKGKGGEIISFEGSFHGRTLATIATGKAQMQKGFEPIPAGFHQIPAGDMKKLRETASNLTAAIIIEPIQGEGGINVADVDFMHDLREFCNEHDIVLIFDEIQCGIARTGKMLAWEHYGVKPDIITLAKGLGGGVPIGAILSNQRVSDAIDFGDHGTTFGGNPLSTAAALATLETIEQDNLVQEAHEKGAWLVERIQALNEISIKEIRGKGLMIGIEFNFETKPLVAKMLEHGVLANATAGNVLRLVPPLVITYDEMKKVVEVIKQSLKEINHD</sequence>
<dbReference type="NCBIfam" id="NF002325">
    <property type="entry name" value="PRK01278.1"/>
    <property type="match status" value="1"/>
</dbReference>
<dbReference type="InterPro" id="IPR049704">
    <property type="entry name" value="Aminotrans_3_PPA_site"/>
</dbReference>
<dbReference type="GO" id="GO:0003992">
    <property type="term" value="F:N2-acetyl-L-ornithine:2-oxoglutarate 5-aminotransferase activity"/>
    <property type="evidence" value="ECO:0007669"/>
    <property type="project" value="UniProtKB-UniRule"/>
</dbReference>
<dbReference type="STRING" id="1307839.L21SP5_02749"/>
<accession>A0A0S2I284</accession>
<feature type="binding site" evidence="5">
    <location>
        <position position="139"/>
    </location>
    <ligand>
        <name>pyridoxal 5'-phosphate</name>
        <dbReference type="ChEBI" id="CHEBI:597326"/>
    </ligand>
</feature>
<evidence type="ECO:0000256" key="1">
    <source>
        <dbReference type="ARBA" id="ARBA00022576"/>
    </source>
</evidence>
<evidence type="ECO:0000256" key="3">
    <source>
        <dbReference type="ARBA" id="ARBA00022679"/>
    </source>
</evidence>
<dbReference type="EC" id="2.6.1.11" evidence="5"/>
<dbReference type="RefSeq" id="WP_057953750.1">
    <property type="nucleotide sequence ID" value="NZ_CP013118.1"/>
</dbReference>
<dbReference type="CDD" id="cd00610">
    <property type="entry name" value="OAT_like"/>
    <property type="match status" value="1"/>
</dbReference>
<dbReference type="AlphaFoldDB" id="A0A0S2I284"/>
<dbReference type="PIRSF" id="PIRSF000521">
    <property type="entry name" value="Transaminase_4ab_Lys_Orn"/>
    <property type="match status" value="1"/>
</dbReference>
<dbReference type="InterPro" id="IPR004636">
    <property type="entry name" value="AcOrn/SuccOrn_fam"/>
</dbReference>
<dbReference type="HAMAP" id="MF_01107">
    <property type="entry name" value="ArgD_aminotrans_3"/>
    <property type="match status" value="1"/>
</dbReference>
<keyword evidence="2 5" id="KW-0028">Amino-acid biosynthesis</keyword>
<name>A0A0S2I284_9BACT</name>
<evidence type="ECO:0000256" key="5">
    <source>
        <dbReference type="HAMAP-Rule" id="MF_01107"/>
    </source>
</evidence>
<keyword evidence="7" id="KW-1185">Reference proteome</keyword>
<gene>
    <name evidence="5 6" type="primary">argD</name>
    <name evidence="6" type="ORF">L21SP5_02749</name>
</gene>
<feature type="binding site" evidence="5">
    <location>
        <position position="281"/>
    </location>
    <ligand>
        <name>pyridoxal 5'-phosphate</name>
        <dbReference type="ChEBI" id="CHEBI:597326"/>
    </ligand>
</feature>
<evidence type="ECO:0000256" key="4">
    <source>
        <dbReference type="ARBA" id="ARBA00022898"/>
    </source>
</evidence>
<organism evidence="6 7">
    <name type="scientific">Salinivirga cyanobacteriivorans</name>
    <dbReference type="NCBI Taxonomy" id="1307839"/>
    <lineage>
        <taxon>Bacteria</taxon>
        <taxon>Pseudomonadati</taxon>
        <taxon>Bacteroidota</taxon>
        <taxon>Bacteroidia</taxon>
        <taxon>Bacteroidales</taxon>
        <taxon>Salinivirgaceae</taxon>
        <taxon>Salinivirga</taxon>
    </lineage>
</organism>
<evidence type="ECO:0000313" key="6">
    <source>
        <dbReference type="EMBL" id="ALO16372.1"/>
    </source>
</evidence>
<proteinExistence type="inferred from homology"/>